<dbReference type="InterPro" id="IPR036640">
    <property type="entry name" value="ABC1_TM_sf"/>
</dbReference>
<evidence type="ECO:0000256" key="7">
    <source>
        <dbReference type="ARBA" id="ARBA00022989"/>
    </source>
</evidence>
<dbReference type="InterPro" id="IPR050173">
    <property type="entry name" value="ABC_transporter_C-like"/>
</dbReference>
<dbReference type="InterPro" id="IPR017871">
    <property type="entry name" value="ABC_transporter-like_CS"/>
</dbReference>
<feature type="transmembrane region" description="Helical" evidence="10">
    <location>
        <begin position="878"/>
        <end position="900"/>
    </location>
</feature>
<feature type="transmembrane region" description="Helical" evidence="10">
    <location>
        <begin position="218"/>
        <end position="238"/>
    </location>
</feature>
<keyword evidence="13" id="KW-0378">Hydrolase</keyword>
<feature type="compositionally biased region" description="Polar residues" evidence="9">
    <location>
        <begin position="274"/>
        <end position="284"/>
    </location>
</feature>
<dbReference type="InterPro" id="IPR011527">
    <property type="entry name" value="ABC1_TM_dom"/>
</dbReference>
<dbReference type="Gene3D" id="3.40.50.300">
    <property type="entry name" value="P-loop containing nucleotide triphosphate hydrolases"/>
    <property type="match status" value="2"/>
</dbReference>
<dbReference type="KEGG" id="shs:STEHIDRAFT_87354"/>
<evidence type="ECO:0000313" key="14">
    <source>
        <dbReference type="Proteomes" id="UP000053927"/>
    </source>
</evidence>
<evidence type="ECO:0000256" key="10">
    <source>
        <dbReference type="SAM" id="Phobius"/>
    </source>
</evidence>
<feature type="transmembrane region" description="Helical" evidence="10">
    <location>
        <begin position="997"/>
        <end position="1017"/>
    </location>
</feature>
<comment type="subcellular location">
    <subcellularLocation>
        <location evidence="1">Membrane</location>
        <topology evidence="1">Multi-pass membrane protein</topology>
    </subcellularLocation>
</comment>
<feature type="compositionally biased region" description="Polar residues" evidence="9">
    <location>
        <begin position="310"/>
        <end position="330"/>
    </location>
</feature>
<keyword evidence="2" id="KW-0813">Transport</keyword>
<dbReference type="InterPro" id="IPR027417">
    <property type="entry name" value="P-loop_NTPase"/>
</dbReference>
<evidence type="ECO:0000256" key="3">
    <source>
        <dbReference type="ARBA" id="ARBA00022692"/>
    </source>
</evidence>
<dbReference type="Proteomes" id="UP000053927">
    <property type="component" value="Unassembled WGS sequence"/>
</dbReference>
<keyword evidence="4" id="KW-0677">Repeat</keyword>
<dbReference type="GO" id="GO:0005524">
    <property type="term" value="F:ATP binding"/>
    <property type="evidence" value="ECO:0007669"/>
    <property type="project" value="UniProtKB-KW"/>
</dbReference>
<dbReference type="InterPro" id="IPR003439">
    <property type="entry name" value="ABC_transporter-like_ATP-bd"/>
</dbReference>
<dbReference type="CDD" id="cd03244">
    <property type="entry name" value="ABCC_MRP_domain2"/>
    <property type="match status" value="1"/>
</dbReference>
<dbReference type="PROSITE" id="PS50893">
    <property type="entry name" value="ABC_TRANSPORTER_2"/>
    <property type="match status" value="2"/>
</dbReference>
<feature type="domain" description="ABC transporter" evidence="11">
    <location>
        <begin position="584"/>
        <end position="819"/>
    </location>
</feature>
<dbReference type="CDD" id="cd18596">
    <property type="entry name" value="ABC_6TM_VMR1_D1_like"/>
    <property type="match status" value="1"/>
</dbReference>
<name>R7RZU6_STEHR</name>
<organism evidence="13 14">
    <name type="scientific">Stereum hirsutum (strain FP-91666)</name>
    <name type="common">White-rot fungus</name>
    <dbReference type="NCBI Taxonomy" id="721885"/>
    <lineage>
        <taxon>Eukaryota</taxon>
        <taxon>Fungi</taxon>
        <taxon>Dikarya</taxon>
        <taxon>Basidiomycota</taxon>
        <taxon>Agaricomycotina</taxon>
        <taxon>Agaricomycetes</taxon>
        <taxon>Russulales</taxon>
        <taxon>Stereaceae</taxon>
        <taxon>Stereum</taxon>
    </lineage>
</organism>
<reference evidence="14" key="1">
    <citation type="journal article" date="2012" name="Science">
        <title>The Paleozoic origin of enzymatic lignin decomposition reconstructed from 31 fungal genomes.</title>
        <authorList>
            <person name="Floudas D."/>
            <person name="Binder M."/>
            <person name="Riley R."/>
            <person name="Barry K."/>
            <person name="Blanchette R.A."/>
            <person name="Henrissat B."/>
            <person name="Martinez A.T."/>
            <person name="Otillar R."/>
            <person name="Spatafora J.W."/>
            <person name="Yadav J.S."/>
            <person name="Aerts A."/>
            <person name="Benoit I."/>
            <person name="Boyd A."/>
            <person name="Carlson A."/>
            <person name="Copeland A."/>
            <person name="Coutinho P.M."/>
            <person name="de Vries R.P."/>
            <person name="Ferreira P."/>
            <person name="Findley K."/>
            <person name="Foster B."/>
            <person name="Gaskell J."/>
            <person name="Glotzer D."/>
            <person name="Gorecki P."/>
            <person name="Heitman J."/>
            <person name="Hesse C."/>
            <person name="Hori C."/>
            <person name="Igarashi K."/>
            <person name="Jurgens J.A."/>
            <person name="Kallen N."/>
            <person name="Kersten P."/>
            <person name="Kohler A."/>
            <person name="Kuees U."/>
            <person name="Kumar T.K.A."/>
            <person name="Kuo A."/>
            <person name="LaButti K."/>
            <person name="Larrondo L.F."/>
            <person name="Lindquist E."/>
            <person name="Ling A."/>
            <person name="Lombard V."/>
            <person name="Lucas S."/>
            <person name="Lundell T."/>
            <person name="Martin R."/>
            <person name="McLaughlin D.J."/>
            <person name="Morgenstern I."/>
            <person name="Morin E."/>
            <person name="Murat C."/>
            <person name="Nagy L.G."/>
            <person name="Nolan M."/>
            <person name="Ohm R.A."/>
            <person name="Patyshakuliyeva A."/>
            <person name="Rokas A."/>
            <person name="Ruiz-Duenas F.J."/>
            <person name="Sabat G."/>
            <person name="Salamov A."/>
            <person name="Samejima M."/>
            <person name="Schmutz J."/>
            <person name="Slot J.C."/>
            <person name="St John F."/>
            <person name="Stenlid J."/>
            <person name="Sun H."/>
            <person name="Sun S."/>
            <person name="Syed K."/>
            <person name="Tsang A."/>
            <person name="Wiebenga A."/>
            <person name="Young D."/>
            <person name="Pisabarro A."/>
            <person name="Eastwood D.C."/>
            <person name="Martin F."/>
            <person name="Cullen D."/>
            <person name="Grigoriev I.V."/>
            <person name="Hibbett D.S."/>
        </authorList>
    </citation>
    <scope>NUCLEOTIDE SEQUENCE [LARGE SCALE GENOMIC DNA]</scope>
    <source>
        <strain evidence="14">FP-91666</strain>
    </source>
</reference>
<feature type="domain" description="ABC transmembrane type-1" evidence="12">
    <location>
        <begin position="881"/>
        <end position="1161"/>
    </location>
</feature>
<protein>
    <submittedName>
        <fullName evidence="13">p-loop containing nucleoside triphosphate hydrolase protein</fullName>
    </submittedName>
</protein>
<evidence type="ECO:0000256" key="1">
    <source>
        <dbReference type="ARBA" id="ARBA00004141"/>
    </source>
</evidence>
<feature type="transmembrane region" description="Helical" evidence="10">
    <location>
        <begin position="1105"/>
        <end position="1126"/>
    </location>
</feature>
<dbReference type="Pfam" id="PF00005">
    <property type="entry name" value="ABC_tran"/>
    <property type="match status" value="2"/>
</dbReference>
<dbReference type="OrthoDB" id="6500128at2759"/>
<feature type="transmembrane region" description="Helical" evidence="10">
    <location>
        <begin position="394"/>
        <end position="416"/>
    </location>
</feature>
<gene>
    <name evidence="13" type="ORF">STEHIDRAFT_87354</name>
</gene>
<dbReference type="SMART" id="SM00382">
    <property type="entry name" value="AAA"/>
    <property type="match status" value="2"/>
</dbReference>
<dbReference type="GO" id="GO:0016887">
    <property type="term" value="F:ATP hydrolysis activity"/>
    <property type="evidence" value="ECO:0007669"/>
    <property type="project" value="InterPro"/>
</dbReference>
<feature type="transmembrane region" description="Helical" evidence="10">
    <location>
        <begin position="178"/>
        <end position="198"/>
    </location>
</feature>
<feature type="region of interest" description="Disordered" evidence="9">
    <location>
        <begin position="274"/>
        <end position="344"/>
    </location>
</feature>
<feature type="transmembrane region" description="Helical" evidence="10">
    <location>
        <begin position="474"/>
        <end position="497"/>
    </location>
</feature>
<dbReference type="PANTHER" id="PTHR24223:SF356">
    <property type="entry name" value="ATP-BINDING CASSETTE TRANSPORTER ABC4"/>
    <property type="match status" value="1"/>
</dbReference>
<dbReference type="SUPFAM" id="SSF52540">
    <property type="entry name" value="P-loop containing nucleoside triphosphate hydrolases"/>
    <property type="match status" value="2"/>
</dbReference>
<proteinExistence type="predicted"/>
<evidence type="ECO:0000256" key="8">
    <source>
        <dbReference type="ARBA" id="ARBA00023136"/>
    </source>
</evidence>
<evidence type="ECO:0000259" key="12">
    <source>
        <dbReference type="PROSITE" id="PS50929"/>
    </source>
</evidence>
<evidence type="ECO:0000259" key="11">
    <source>
        <dbReference type="PROSITE" id="PS50893"/>
    </source>
</evidence>
<evidence type="ECO:0000256" key="2">
    <source>
        <dbReference type="ARBA" id="ARBA00022448"/>
    </source>
</evidence>
<keyword evidence="8 10" id="KW-0472">Membrane</keyword>
<dbReference type="FunFam" id="3.40.50.300:FF:000838">
    <property type="entry name" value="ABC multidrug transporter (Eurofung)"/>
    <property type="match status" value="1"/>
</dbReference>
<dbReference type="OMA" id="THAMHHI"/>
<dbReference type="GO" id="GO:0140359">
    <property type="term" value="F:ABC-type transporter activity"/>
    <property type="evidence" value="ECO:0007669"/>
    <property type="project" value="InterPro"/>
</dbReference>
<feature type="transmembrane region" description="Helical" evidence="10">
    <location>
        <begin position="1023"/>
        <end position="1040"/>
    </location>
</feature>
<keyword evidence="14" id="KW-1185">Reference proteome</keyword>
<feature type="compositionally biased region" description="Low complexity" evidence="9">
    <location>
        <begin position="285"/>
        <end position="300"/>
    </location>
</feature>
<dbReference type="PROSITE" id="PS00211">
    <property type="entry name" value="ABC_TRANSPORTER_1"/>
    <property type="match status" value="1"/>
</dbReference>
<evidence type="ECO:0000256" key="9">
    <source>
        <dbReference type="SAM" id="MobiDB-lite"/>
    </source>
</evidence>
<accession>R7RZU6</accession>
<dbReference type="Gene3D" id="1.20.1560.10">
    <property type="entry name" value="ABC transporter type 1, transmembrane domain"/>
    <property type="match status" value="2"/>
</dbReference>
<sequence length="1449" mass="160194">MLALFAVFSSMSSLTLSHVNFVLVVSWAVFLFRDIVPLLTYTETPIDHGSLVWALFGVLTFIGILVPLLTPRPYIPCDTADPMPPNPEQTASPLSRTLFSWLDYVVWKAYHAPHLPLSELPPLADEDHIKNLMRTAFPHLDPHWSPQGPGGTGRFRSKKSFGHWRMVLALFIVFKREIVTYCFLVVVQNLVQFISPYVLQHLLIYLEHGGEGAIVRPWVWAISLFLAPFAYALLMTASRRIDTTITVRMQSFFNQLILQHALRIRLVADATADSNISSTDTSTPAPSENTSTAEASTSTALWDMDDETVTTEVGSESGATAQESEGSTFVASPEAKEEKPASVTSKSLVGRMNNLISADLQTLGRGTEVLQIIVSVPLGLAGSLWYLYKLLGWSTFAGFGIMLLLLPIPTFTAKLLQDASREVSKKSDDRVELVTETLSVIRMVKMFGWERKMHQSIDGKRKIELDWHFKNKVYSLYTIGFQFIVPCVTMATTYSIYALVMKRTLDAATVFASISLFDILRNRMGQTLFTVPALLKSKVSLDRITDFLTETELLDEYTAVKEEVLTDVVLPEDPDAIGFGAASFTWSDESASGVLTPSRRQFTLRIDDELLFKRGSINLIVGPTGCGKTSLLMALLGEMHFVRSDWNSWYNLPRDGGIAYAAQESWVMNATIKENIIFETPLDEDRYSQVIHQCGLTRDLSLFDAGDETEVGEKGLTLSGGQKARVTLARAVYSSAEIMILDDILAALDVHTAKWIVDKCLTGPLVQGRTVLLVTHNISMTAPIADFVVSLGSDGRILSQGTMSDALAKNWKLREEAKKEEEVEEKAAQDVDAPALDGEAERKEDKVGGKLVVEEETAEGHISWQSVKMYIGALGGPIFWVLFVCSTVFECGIEVVQPWILGQWAEQYLTHPPEDVNVLFYLGIYMICCVTMFVVFAVGQIVLFKGALRASKILHQRLISTVLGTTLRWLDKTPTSRIITRCTQDVSSVDSAVPESLAMVFEYAVILSVRFIAVMFYTPKVGLFGILIAAFGGMLGNIYIKAQLSVKRELSKAKAPVIAHFGAAIEGLVSIRAYGAQQSTLLKSGAKIDEYTRANRVFNDLSRWIGVRVNGLGGLFAAVLAMYFVYSDSGVNPSNTAFTLTMAVFFGNVILWFVQLLNQFEVNGNSLERLQQYMIIEQEPQPVEDRQPPAYWPSSGALKVENLSARYYPDGPEVLHGLSFEIKAGERVGIVGRTGSGKSSLTLSLLRCIFTEGEVYYDGLPISSVNLDSLRSHITIIPQVPELLSGTLRRNLDPFDQFDDATLNAALRSAGLYSIQNEGYENMITLDTNTARGGSNLSVGQRQIIALARAMVRESKLLILDEATSAIDHKTDAVIQASLRTELKKDVTVIVVAHRLQTIMDADKIMVLDAGKIVEFDRPSVLLRKEDSFLKSLVDESGDRDALYAAAGL</sequence>
<evidence type="ECO:0000256" key="6">
    <source>
        <dbReference type="ARBA" id="ARBA00022840"/>
    </source>
</evidence>
<dbReference type="PROSITE" id="PS50929">
    <property type="entry name" value="ABC_TM1F"/>
    <property type="match status" value="2"/>
</dbReference>
<feature type="transmembrane region" description="Helical" evidence="10">
    <location>
        <begin position="920"/>
        <end position="944"/>
    </location>
</feature>
<dbReference type="InterPro" id="IPR003593">
    <property type="entry name" value="AAA+_ATPase"/>
</dbReference>
<keyword evidence="5" id="KW-0547">Nucleotide-binding</keyword>
<keyword evidence="3 10" id="KW-0812">Transmembrane</keyword>
<dbReference type="GeneID" id="18807500"/>
<feature type="domain" description="ABC transporter" evidence="11">
    <location>
        <begin position="1198"/>
        <end position="1435"/>
    </location>
</feature>
<dbReference type="CDD" id="cd03250">
    <property type="entry name" value="ABCC_MRP_domain1"/>
    <property type="match status" value="1"/>
</dbReference>
<dbReference type="Pfam" id="PF00664">
    <property type="entry name" value="ABC_membrane"/>
    <property type="match status" value="2"/>
</dbReference>
<feature type="transmembrane region" description="Helical" evidence="10">
    <location>
        <begin position="51"/>
        <end position="69"/>
    </location>
</feature>
<keyword evidence="6" id="KW-0067">ATP-binding</keyword>
<dbReference type="FunFam" id="1.20.1560.10:FF:000013">
    <property type="entry name" value="ABC transporter C family member 2"/>
    <property type="match status" value="1"/>
</dbReference>
<evidence type="ECO:0000313" key="13">
    <source>
        <dbReference type="EMBL" id="EIM80373.1"/>
    </source>
</evidence>
<feature type="transmembrane region" description="Helical" evidence="10">
    <location>
        <begin position="1138"/>
        <end position="1157"/>
    </location>
</feature>
<dbReference type="RefSeq" id="XP_007310508.1">
    <property type="nucleotide sequence ID" value="XM_007310446.1"/>
</dbReference>
<dbReference type="EMBL" id="JH687398">
    <property type="protein sequence ID" value="EIM80373.1"/>
    <property type="molecule type" value="Genomic_DNA"/>
</dbReference>
<dbReference type="CDD" id="cd18604">
    <property type="entry name" value="ABC_6TM_VMR1_D2_like"/>
    <property type="match status" value="1"/>
</dbReference>
<dbReference type="GO" id="GO:0016020">
    <property type="term" value="C:membrane"/>
    <property type="evidence" value="ECO:0007669"/>
    <property type="project" value="UniProtKB-SubCell"/>
</dbReference>
<feature type="domain" description="ABC transmembrane type-1" evidence="12">
    <location>
        <begin position="183"/>
        <end position="536"/>
    </location>
</feature>
<evidence type="ECO:0000256" key="5">
    <source>
        <dbReference type="ARBA" id="ARBA00022741"/>
    </source>
</evidence>
<dbReference type="PANTHER" id="PTHR24223">
    <property type="entry name" value="ATP-BINDING CASSETTE SUB-FAMILY C"/>
    <property type="match status" value="1"/>
</dbReference>
<evidence type="ECO:0000256" key="4">
    <source>
        <dbReference type="ARBA" id="ARBA00022737"/>
    </source>
</evidence>
<dbReference type="eggNOG" id="KOG0054">
    <property type="taxonomic scope" value="Eukaryota"/>
</dbReference>
<keyword evidence="7 10" id="KW-1133">Transmembrane helix</keyword>
<dbReference type="SUPFAM" id="SSF90123">
    <property type="entry name" value="ABC transporter transmembrane region"/>
    <property type="match status" value="2"/>
</dbReference>